<dbReference type="AlphaFoldDB" id="A0A8J3ZDC3"/>
<dbReference type="InterPro" id="IPR050250">
    <property type="entry name" value="Macrolide_Exporter_MacB"/>
</dbReference>
<gene>
    <name evidence="9" type="ORF">Vau01_082390</name>
</gene>
<feature type="transmembrane region" description="Helical" evidence="7">
    <location>
        <begin position="470"/>
        <end position="495"/>
    </location>
</feature>
<evidence type="ECO:0000256" key="5">
    <source>
        <dbReference type="ARBA" id="ARBA00023136"/>
    </source>
</evidence>
<dbReference type="Proteomes" id="UP000612585">
    <property type="component" value="Unassembled WGS sequence"/>
</dbReference>
<feature type="transmembrane region" description="Helical" evidence="7">
    <location>
        <begin position="349"/>
        <end position="369"/>
    </location>
</feature>
<keyword evidence="2" id="KW-1003">Cell membrane</keyword>
<organism evidence="9 10">
    <name type="scientific">Virgisporangium aurantiacum</name>
    <dbReference type="NCBI Taxonomy" id="175570"/>
    <lineage>
        <taxon>Bacteria</taxon>
        <taxon>Bacillati</taxon>
        <taxon>Actinomycetota</taxon>
        <taxon>Actinomycetes</taxon>
        <taxon>Micromonosporales</taxon>
        <taxon>Micromonosporaceae</taxon>
        <taxon>Virgisporangium</taxon>
    </lineage>
</organism>
<comment type="subcellular location">
    <subcellularLocation>
        <location evidence="1">Cell membrane</location>
        <topology evidence="1">Multi-pass membrane protein</topology>
    </subcellularLocation>
</comment>
<evidence type="ECO:0000256" key="1">
    <source>
        <dbReference type="ARBA" id="ARBA00004651"/>
    </source>
</evidence>
<feature type="transmembrane region" description="Helical" evidence="7">
    <location>
        <begin position="429"/>
        <end position="450"/>
    </location>
</feature>
<feature type="transmembrane region" description="Helical" evidence="7">
    <location>
        <begin position="1004"/>
        <end position="1024"/>
    </location>
</feature>
<reference evidence="9" key="1">
    <citation type="submission" date="2021-01" db="EMBL/GenBank/DDBJ databases">
        <title>Whole genome shotgun sequence of Virgisporangium aurantiacum NBRC 16421.</title>
        <authorList>
            <person name="Komaki H."/>
            <person name="Tamura T."/>
        </authorList>
    </citation>
    <scope>NUCLEOTIDE SEQUENCE</scope>
    <source>
        <strain evidence="9">NBRC 16421</strain>
    </source>
</reference>
<dbReference type="Pfam" id="PF02687">
    <property type="entry name" value="FtsX"/>
    <property type="match status" value="1"/>
</dbReference>
<feature type="domain" description="ABC3 transporter permease C-terminal" evidence="8">
    <location>
        <begin position="911"/>
        <end position="1018"/>
    </location>
</feature>
<proteinExistence type="inferred from homology"/>
<evidence type="ECO:0000259" key="8">
    <source>
        <dbReference type="Pfam" id="PF02687"/>
    </source>
</evidence>
<comment type="similarity">
    <text evidence="6">Belongs to the ABC-4 integral membrane protein family.</text>
</comment>
<keyword evidence="3 7" id="KW-0812">Transmembrane</keyword>
<feature type="transmembrane region" description="Helical" evidence="7">
    <location>
        <begin position="516"/>
        <end position="536"/>
    </location>
</feature>
<feature type="transmembrane region" description="Helical" evidence="7">
    <location>
        <begin position="401"/>
        <end position="420"/>
    </location>
</feature>
<dbReference type="PANTHER" id="PTHR30572:SF4">
    <property type="entry name" value="ABC TRANSPORTER PERMEASE YTRF"/>
    <property type="match status" value="1"/>
</dbReference>
<evidence type="ECO:0000256" key="7">
    <source>
        <dbReference type="SAM" id="Phobius"/>
    </source>
</evidence>
<feature type="transmembrane region" description="Helical" evidence="7">
    <location>
        <begin position="303"/>
        <end position="328"/>
    </location>
</feature>
<feature type="transmembrane region" description="Helical" evidence="7">
    <location>
        <begin position="906"/>
        <end position="929"/>
    </location>
</feature>
<keyword evidence="10" id="KW-1185">Reference proteome</keyword>
<comment type="caution">
    <text evidence="9">The sequence shown here is derived from an EMBL/GenBank/DDBJ whole genome shotgun (WGS) entry which is preliminary data.</text>
</comment>
<evidence type="ECO:0000313" key="10">
    <source>
        <dbReference type="Proteomes" id="UP000612585"/>
    </source>
</evidence>
<dbReference type="GO" id="GO:0022857">
    <property type="term" value="F:transmembrane transporter activity"/>
    <property type="evidence" value="ECO:0007669"/>
    <property type="project" value="TreeGrafter"/>
</dbReference>
<dbReference type="PANTHER" id="PTHR30572">
    <property type="entry name" value="MEMBRANE COMPONENT OF TRANSPORTER-RELATED"/>
    <property type="match status" value="1"/>
</dbReference>
<feature type="transmembrane region" description="Helical" evidence="7">
    <location>
        <begin position="950"/>
        <end position="975"/>
    </location>
</feature>
<dbReference type="EMBL" id="BOPG01000058">
    <property type="protein sequence ID" value="GIJ60723.1"/>
    <property type="molecule type" value="Genomic_DNA"/>
</dbReference>
<feature type="transmembrane region" description="Helical" evidence="7">
    <location>
        <begin position="18"/>
        <end position="40"/>
    </location>
</feature>
<keyword evidence="4 7" id="KW-1133">Transmembrane helix</keyword>
<evidence type="ECO:0000256" key="4">
    <source>
        <dbReference type="ARBA" id="ARBA00022989"/>
    </source>
</evidence>
<sequence>MSALIALIGRRARQQWPLLAALLAVVAIGATLLGTCALLVTRTGGQALEVVAARADPDNTRVTAFTVDIRGKDVRSVADDTRALLQTTLDPFASTTAARASSAIRSLPSAPADGNGTAAETYLAAVEDLPARAQLLDGRWPQAKGEAVILESTARILDLKVGARVGLGSELRQDPAPALDVTVVGIARPLAGTGWDRDPLAGTGYDFAFQDGRTAQPVHAYGPFLVGLDDLLDGASTVDRLEITARPDLSHASRTDLDAVARAVTGADRRLDRTLGERVRIQRVESFLPATLRQAREQQRVTAAAVLAVALVGCVLTATALALAGRLTAGVRTGETGLLSALGVSRNQFALVAAAEALALAALAAAIAVPASAGLHSWLTHRQPLSGAGLATGAAANGPQVAAVIAGALALAAVLVVMAVRPAPTGGQFLVRSGVDVLLVAFAVVGWWQLTAQPSGSGARADVVRVAAPALLLTAGAALALRSAVPVLTAVDRLARRSRGLALPLAAFEAARRPHTVAAGLLIALACAAGTFGTAFDATWQRSQRDQADLSVGTDLALRVAAPPSAGDGAAIGAATGGVVSPAMNRGIAVGQWVGGGGAAPRLVAIDTARSAALLRGRGGENQSWTRVGAGLSPEIRAAGVPVPADLTIAGTATGGVEVLATPRLLLQDGTGVRTPCAGPAFPLDGMPHRFPSCAPGHLVAVFLSLISSGPVGESGTLAGVTVTLSVPGAGPDWTAFSAPPDPQMLTNPAVGATPTTLTMTADVQFYGFYDGARTLVATAFGNPGPVPVAVSARFASDLKARVGSRLSLTVGTTPVPVVVTSVVPSVPGAPGAAAILADIDLLSRAVIRGGDPTFPMDAWWVGHPRPDAPERVADLHLGTVVTRAGEAARLTGSPPRAGLPGALRLLVPAAALLLFAGVALHVTFDLRARALEVARLRGLGVSRREIRTVLLGQHMAVLLPPLLAGALVGALATYGVAPPMIRSDTGAVPVPPVVPLWPWGHEAILVALLLAGCLLAVTVVATFQSRQADAARLRVTS</sequence>
<protein>
    <recommendedName>
        <fullName evidence="8">ABC3 transporter permease C-terminal domain-containing protein</fullName>
    </recommendedName>
</protein>
<dbReference type="InterPro" id="IPR003838">
    <property type="entry name" value="ABC3_permease_C"/>
</dbReference>
<name>A0A8J3ZDC3_9ACTN</name>
<keyword evidence="5 7" id="KW-0472">Membrane</keyword>
<dbReference type="GO" id="GO:0005886">
    <property type="term" value="C:plasma membrane"/>
    <property type="evidence" value="ECO:0007669"/>
    <property type="project" value="UniProtKB-SubCell"/>
</dbReference>
<dbReference type="RefSeq" id="WP_239152258.1">
    <property type="nucleotide sequence ID" value="NZ_BOPG01000058.1"/>
</dbReference>
<evidence type="ECO:0000313" key="9">
    <source>
        <dbReference type="EMBL" id="GIJ60723.1"/>
    </source>
</evidence>
<evidence type="ECO:0000256" key="6">
    <source>
        <dbReference type="ARBA" id="ARBA00038076"/>
    </source>
</evidence>
<evidence type="ECO:0000256" key="3">
    <source>
        <dbReference type="ARBA" id="ARBA00022692"/>
    </source>
</evidence>
<evidence type="ECO:0000256" key="2">
    <source>
        <dbReference type="ARBA" id="ARBA00022475"/>
    </source>
</evidence>
<accession>A0A8J3ZDC3</accession>